<name>A0A1Q9EUY9_SYMMI</name>
<reference evidence="1 2" key="1">
    <citation type="submission" date="2016-02" db="EMBL/GenBank/DDBJ databases">
        <title>Genome analysis of coral dinoflagellate symbionts highlights evolutionary adaptations to a symbiotic lifestyle.</title>
        <authorList>
            <person name="Aranda M."/>
            <person name="Li Y."/>
            <person name="Liew Y.J."/>
            <person name="Baumgarten S."/>
            <person name="Simakov O."/>
            <person name="Wilson M."/>
            <person name="Piel J."/>
            <person name="Ashoor H."/>
            <person name="Bougouffa S."/>
            <person name="Bajic V.B."/>
            <person name="Ryu T."/>
            <person name="Ravasi T."/>
            <person name="Bayer T."/>
            <person name="Micklem G."/>
            <person name="Kim H."/>
            <person name="Bhak J."/>
            <person name="Lajeunesse T.C."/>
            <person name="Voolstra C.R."/>
        </authorList>
    </citation>
    <scope>NUCLEOTIDE SEQUENCE [LARGE SCALE GENOMIC DNA]</scope>
    <source>
        <strain evidence="1 2">CCMP2467</strain>
    </source>
</reference>
<dbReference type="OrthoDB" id="10348368at2759"/>
<sequence>MEDEPADGEDIDAALLEELSDSNNIRALSISVAMTSESTLFAMLPSYGRRNFLTEKQGGRTLPGKEDLIGMRWEEDGHLDEMFGLEDCCPPDPAGKDMVLIQRDEIPKDGNAAGQTGGSVLPVACARQTLTVGEVEVWEDAVLSRTAAVATMSVAKKAEGNVGKITITPNPDLKSDRLNGLGWMILNLAQFCARSAFAPTSAAPVKVGVSDKTCSNGEKGCSSSEKSVLCGMLTDTKEAGSYIVDCGGKSGKFAWVELPGKSRVINIATVEAQSAIGTHQAIRLPFVSRTLETREFMFLI</sequence>
<evidence type="ECO:0000313" key="2">
    <source>
        <dbReference type="Proteomes" id="UP000186817"/>
    </source>
</evidence>
<accession>A0A1Q9EUY9</accession>
<dbReference type="EMBL" id="LSRX01000062">
    <property type="protein sequence ID" value="OLQ11254.1"/>
    <property type="molecule type" value="Genomic_DNA"/>
</dbReference>
<proteinExistence type="predicted"/>
<organism evidence="1 2">
    <name type="scientific">Symbiodinium microadriaticum</name>
    <name type="common">Dinoflagellate</name>
    <name type="synonym">Zooxanthella microadriatica</name>
    <dbReference type="NCBI Taxonomy" id="2951"/>
    <lineage>
        <taxon>Eukaryota</taxon>
        <taxon>Sar</taxon>
        <taxon>Alveolata</taxon>
        <taxon>Dinophyceae</taxon>
        <taxon>Suessiales</taxon>
        <taxon>Symbiodiniaceae</taxon>
        <taxon>Symbiodinium</taxon>
    </lineage>
</organism>
<gene>
    <name evidence="1" type="ORF">AK812_SmicGene4937</name>
</gene>
<dbReference type="AlphaFoldDB" id="A0A1Q9EUY9"/>
<dbReference type="Proteomes" id="UP000186817">
    <property type="component" value="Unassembled WGS sequence"/>
</dbReference>
<comment type="caution">
    <text evidence="1">The sequence shown here is derived from an EMBL/GenBank/DDBJ whole genome shotgun (WGS) entry which is preliminary data.</text>
</comment>
<keyword evidence="2" id="KW-1185">Reference proteome</keyword>
<evidence type="ECO:0000313" key="1">
    <source>
        <dbReference type="EMBL" id="OLQ11254.1"/>
    </source>
</evidence>
<protein>
    <submittedName>
        <fullName evidence="1">Uncharacterized protein</fullName>
    </submittedName>
</protein>